<dbReference type="RefSeq" id="YP_009666785.1">
    <property type="nucleotide sequence ID" value="NC_043530.1"/>
</dbReference>
<keyword evidence="3" id="KW-1185">Reference proteome</keyword>
<evidence type="ECO:0000259" key="1">
    <source>
        <dbReference type="Pfam" id="PF04850"/>
    </source>
</evidence>
<dbReference type="Proteomes" id="UP000297194">
    <property type="component" value="Segment"/>
</dbReference>
<dbReference type="Gene3D" id="2.70.98.100">
    <property type="entry name" value="Baculovirus E66 occlusion-derived virus envelope protein, domain 2"/>
    <property type="match status" value="1"/>
</dbReference>
<dbReference type="InterPro" id="IPR043082">
    <property type="entry name" value="Baculo_ODV-E66_core"/>
</dbReference>
<dbReference type="GO" id="GO:0019031">
    <property type="term" value="C:viral envelope"/>
    <property type="evidence" value="ECO:0007669"/>
    <property type="project" value="InterPro"/>
</dbReference>
<dbReference type="Pfam" id="PF04850">
    <property type="entry name" value="Baculo_E66"/>
    <property type="match status" value="1"/>
</dbReference>
<dbReference type="EMBL" id="MF375894">
    <property type="protein sequence ID" value="AUV65390.1"/>
    <property type="molecule type" value="Genomic_DNA"/>
</dbReference>
<organism evidence="2 3">
    <name type="scientific">Mythimna unipuncta nucleopolyhedrovirus</name>
    <dbReference type="NCBI Taxonomy" id="447897"/>
    <lineage>
        <taxon>Viruses</taxon>
        <taxon>Viruses incertae sedis</taxon>
        <taxon>Naldaviricetes</taxon>
        <taxon>Lefavirales</taxon>
        <taxon>Baculoviridae</taxon>
        <taxon>Alphabaculovirus</taxon>
    </lineage>
</organism>
<dbReference type="KEGG" id="vg:40527065"/>
<dbReference type="Gene3D" id="1.50.10.100">
    <property type="entry name" value="Chondroitin AC/alginate lyase"/>
    <property type="match status" value="1"/>
</dbReference>
<reference evidence="2" key="1">
    <citation type="journal article" date="2017" name="Virus Genes">
        <title>The complete genome sequence of a third distinct baculovirus isolated from the true armyworm, Mythimna unipuncta, contains two copies of the lef-7 gene.</title>
        <authorList>
            <person name="Harrison R.L."/>
            <person name="Mowery J.D."/>
            <person name="Rowley D.L."/>
            <person name="Bauchan G.R."/>
            <person name="Theilmann D.A."/>
            <person name="Rohrmann G.F."/>
            <person name="Erlandson M.A."/>
        </authorList>
    </citation>
    <scope>NUCLEOTIDE SEQUENCE [LARGE SCALE GENOMIC DNA]</scope>
    <source>
        <strain evidence="2">#7</strain>
    </source>
</reference>
<dbReference type="InterPro" id="IPR006934">
    <property type="entry name" value="ODV-E66_C_baculovirus"/>
</dbReference>
<evidence type="ECO:0000313" key="3">
    <source>
        <dbReference type="Proteomes" id="UP000297194"/>
    </source>
</evidence>
<dbReference type="InterPro" id="IPR008929">
    <property type="entry name" value="Chondroitin_lyas"/>
</dbReference>
<feature type="domain" description="Baculovirus ODV-E66 C-terminal" evidence="1">
    <location>
        <begin position="303"/>
        <end position="643"/>
    </location>
</feature>
<name>A0A2K9VSG6_9ABAC</name>
<sequence length="704" mass="80372">MLVAILVIVAVLLIVALFCRSSERQQTYQYYYYDDDENDNDGDAVVNESDELRRFEQFYRQTLHVKFKQRTSYRSNFELKKFSSGGDDNVIFDRLEPFANANDFAELLYALGAYTLMLGSVGVDGGGADGEYDDFLADRLGRAIEIIHDRLPMPAPIQRLPWNFDEKYWYVFSVALPECLMQLCIALRPYRDHGRRVADIINAYLPEPNLSLGWRRPIAFSTRMCLPFVYAQMIGGAALRDIVEIRSVANVLHELRHEKRDTGTGIRHDNVNFVDTNVRNYSFLIENYFTFDYYNFLFGENYINMDNVDASIHLVGNDRGIVHPALAYKNGQHIISALRYIMDYAPGFYSADHSKIVSVRNENYYASLVCPVNGVAYYQANYHYRRHALLWTMTKRIWPHNAIIDEHVIIDDDDDDDDDKALVGVDSGMILLDGRAEYVLPVDDALLPANTSMSFLPNPAFTGIVVTSDCAAAMSYCKFDALNVEYYSYTVYHRTGMLQLYDRIKTLTIRTQTDAECVIVGVGDARVHKHDHRRSYNGIVVKHHNIINYKNLQSFELSNGGNHRYLRQIISRNEINGDDDDDGGGGGGTACYSLCTENDNNSTTTVTKLDPNRYVFKVVAQNGVIECVFDFPFLLVKNNETRQLTINNAYSSTRDTHTIHFDDVRRMLAHVSLTVDNLQSGEIARTEFAFIRKSVASNQFAFVY</sequence>
<protein>
    <submittedName>
        <fullName evidence="2">ODV-E66B</fullName>
    </submittedName>
</protein>
<accession>A0A2K9VSG6</accession>
<evidence type="ECO:0000313" key="2">
    <source>
        <dbReference type="EMBL" id="AUV65390.1"/>
    </source>
</evidence>
<proteinExistence type="predicted"/>
<dbReference type="SUPFAM" id="SSF48230">
    <property type="entry name" value="Chondroitin AC/alginate lyase"/>
    <property type="match status" value="1"/>
</dbReference>
<dbReference type="GeneID" id="40527065"/>